<evidence type="ECO:0008006" key="4">
    <source>
        <dbReference type="Google" id="ProtNLM"/>
    </source>
</evidence>
<dbReference type="Proteomes" id="UP000002487">
    <property type="component" value="Chromosome"/>
</dbReference>
<dbReference type="InParanoid" id="Q8TL18"/>
<keyword evidence="1" id="KW-0472">Membrane</keyword>
<dbReference type="KEGG" id="mac:MA_3225"/>
<evidence type="ECO:0000256" key="1">
    <source>
        <dbReference type="SAM" id="Phobius"/>
    </source>
</evidence>
<feature type="transmembrane region" description="Helical" evidence="1">
    <location>
        <begin position="75"/>
        <end position="95"/>
    </location>
</feature>
<keyword evidence="1" id="KW-0812">Transmembrane</keyword>
<dbReference type="HOGENOM" id="CLU_2103473_0_0_2"/>
<gene>
    <name evidence="2" type="ordered locus">MA_3225</name>
</gene>
<sequence length="115" mass="13026">MDITFFIFLSLIALFLMFYGWQMNGVNFIFLILSSAIFLVLALSSSEITWTYVVISNSTAIDYTVTQRSIVFARLYGLLSGLCFLMALAKLAILAEENTKIDFSKIWEKITKGKV</sequence>
<dbReference type="STRING" id="188937.MA_3225"/>
<dbReference type="GeneID" id="1475118"/>
<feature type="transmembrane region" description="Helical" evidence="1">
    <location>
        <begin position="6"/>
        <end position="21"/>
    </location>
</feature>
<organism evidence="2 3">
    <name type="scientific">Methanosarcina acetivorans (strain ATCC 35395 / DSM 2834 / JCM 12185 / C2A)</name>
    <dbReference type="NCBI Taxonomy" id="188937"/>
    <lineage>
        <taxon>Archaea</taxon>
        <taxon>Methanobacteriati</taxon>
        <taxon>Methanobacteriota</taxon>
        <taxon>Stenosarchaea group</taxon>
        <taxon>Methanomicrobia</taxon>
        <taxon>Methanosarcinales</taxon>
        <taxon>Methanosarcinaceae</taxon>
        <taxon>Methanosarcina</taxon>
    </lineage>
</organism>
<dbReference type="EMBL" id="AE010299">
    <property type="protein sequence ID" value="AAM06596.1"/>
    <property type="molecule type" value="Genomic_DNA"/>
</dbReference>
<evidence type="ECO:0000313" key="3">
    <source>
        <dbReference type="Proteomes" id="UP000002487"/>
    </source>
</evidence>
<dbReference type="RefSeq" id="WP_011023159.1">
    <property type="nucleotide sequence ID" value="NC_003552.1"/>
</dbReference>
<protein>
    <recommendedName>
        <fullName evidence="4">Transmembrane protein</fullName>
    </recommendedName>
</protein>
<dbReference type="AlphaFoldDB" id="Q8TL18"/>
<dbReference type="EnsemblBacteria" id="AAM06596">
    <property type="protein sequence ID" value="AAM06596"/>
    <property type="gene ID" value="MA_3225"/>
</dbReference>
<accession>Q8TL18</accession>
<keyword evidence="3" id="KW-1185">Reference proteome</keyword>
<reference evidence="2 3" key="1">
    <citation type="journal article" date="2002" name="Genome Res.">
        <title>The genome of Methanosarcina acetivorans reveals extensive metabolic and physiological diversity.</title>
        <authorList>
            <person name="Galagan J.E."/>
            <person name="Nusbaum C."/>
            <person name="Roy A."/>
            <person name="Endrizzi M.G."/>
            <person name="Macdonald P."/>
            <person name="FitzHugh W."/>
            <person name="Calvo S."/>
            <person name="Engels R."/>
            <person name="Smirnov S."/>
            <person name="Atnoor D."/>
            <person name="Brown A."/>
            <person name="Allen N."/>
            <person name="Naylor J."/>
            <person name="Stange-Thomann N."/>
            <person name="DeArellano K."/>
            <person name="Johnson R."/>
            <person name="Linton L."/>
            <person name="McEwan P."/>
            <person name="McKernan K."/>
            <person name="Talamas J."/>
            <person name="Tirrell A."/>
            <person name="Ye W."/>
            <person name="Zimmer A."/>
            <person name="Barber R.D."/>
            <person name="Cann I."/>
            <person name="Graham D.E."/>
            <person name="Grahame D.A."/>
            <person name="Guss A."/>
            <person name="Hedderich R."/>
            <person name="Ingram-Smith C."/>
            <person name="Kuettner C.H."/>
            <person name="Krzycki J.A."/>
            <person name="Leigh J.A."/>
            <person name="Li W."/>
            <person name="Liu J."/>
            <person name="Mukhopadhyay B."/>
            <person name="Reeve J.N."/>
            <person name="Smith K."/>
            <person name="Springer T.A."/>
            <person name="Umayam L.A."/>
            <person name="White O."/>
            <person name="White R.H."/>
            <person name="de Macario E.C."/>
            <person name="Ferry J.G."/>
            <person name="Jarrell K.F."/>
            <person name="Jing H."/>
            <person name="Macario A.J.L."/>
            <person name="Paulsen I."/>
            <person name="Pritchett M."/>
            <person name="Sowers K.R."/>
            <person name="Swanson R.V."/>
            <person name="Zinder S.H."/>
            <person name="Lander E."/>
            <person name="Metcalf W.W."/>
            <person name="Birren B."/>
        </authorList>
    </citation>
    <scope>NUCLEOTIDE SEQUENCE [LARGE SCALE GENOMIC DNA]</scope>
    <source>
        <strain evidence="3">ATCC 35395 / DSM 2834 / JCM 12185 / C2A</strain>
    </source>
</reference>
<proteinExistence type="predicted"/>
<evidence type="ECO:0000313" key="2">
    <source>
        <dbReference type="EMBL" id="AAM06596.1"/>
    </source>
</evidence>
<keyword evidence="1" id="KW-1133">Transmembrane helix</keyword>
<feature type="transmembrane region" description="Helical" evidence="1">
    <location>
        <begin position="28"/>
        <end position="55"/>
    </location>
</feature>
<name>Q8TL18_METAC</name>